<dbReference type="EMBL" id="FORT01000006">
    <property type="protein sequence ID" value="SFJ83842.1"/>
    <property type="molecule type" value="Genomic_DNA"/>
</dbReference>
<proteinExistence type="predicted"/>
<dbReference type="RefSeq" id="WP_139228076.1">
    <property type="nucleotide sequence ID" value="NZ_FORT01000006.1"/>
</dbReference>
<organism evidence="2 3">
    <name type="scientific">Brevibacillus centrosporus</name>
    <dbReference type="NCBI Taxonomy" id="54910"/>
    <lineage>
        <taxon>Bacteria</taxon>
        <taxon>Bacillati</taxon>
        <taxon>Bacillota</taxon>
        <taxon>Bacilli</taxon>
        <taxon>Bacillales</taxon>
        <taxon>Paenibacillaceae</taxon>
        <taxon>Brevibacillus</taxon>
    </lineage>
</organism>
<accession>A0A1I3ULP2</accession>
<evidence type="ECO:0000313" key="3">
    <source>
        <dbReference type="Proteomes" id="UP000198915"/>
    </source>
</evidence>
<evidence type="ECO:0000259" key="1">
    <source>
        <dbReference type="PROSITE" id="PS51272"/>
    </source>
</evidence>
<protein>
    <submittedName>
        <fullName evidence="2">S-layer homology domain-containing protein</fullName>
    </submittedName>
</protein>
<dbReference type="Proteomes" id="UP000198915">
    <property type="component" value="Unassembled WGS sequence"/>
</dbReference>
<name>A0A1I3ULP2_9BACL</name>
<keyword evidence="3" id="KW-1185">Reference proteome</keyword>
<dbReference type="PROSITE" id="PS51272">
    <property type="entry name" value="SLH"/>
    <property type="match status" value="3"/>
</dbReference>
<reference evidence="3" key="1">
    <citation type="submission" date="2016-10" db="EMBL/GenBank/DDBJ databases">
        <authorList>
            <person name="Varghese N."/>
            <person name="Submissions S."/>
        </authorList>
    </citation>
    <scope>NUCLEOTIDE SEQUENCE [LARGE SCALE GENOMIC DNA]</scope>
    <source>
        <strain evidence="3">OK042</strain>
    </source>
</reference>
<feature type="domain" description="SLH" evidence="1">
    <location>
        <begin position="1159"/>
        <end position="1222"/>
    </location>
</feature>
<dbReference type="Pfam" id="PF00395">
    <property type="entry name" value="SLH"/>
    <property type="match status" value="3"/>
</dbReference>
<gene>
    <name evidence="2" type="ORF">SAMN05518846_10623</name>
</gene>
<sequence length="1372" mass="150772">MKSVFKGFQLGKSTVAAFLSLLLMLTAILPMGMNVASAAVKGGTSGGGLTLTGFKTDEGTDAQPYISYESKITLNGTYGGGINGENLRLRITTNNGKTVEESSARPVLDRNAFTFAFKEISLQPGMNEIDFYENTGNLTKDLLTFYVQYNNTPVLSNLEINNVALLSDPTVIQVYSERNLSLDVTGKAVNADTVKVINKTTGETFQDDVNSSGSFSLDMDARVGYNQLDIVAYNKNKEVWSKSRAIVVTINTGDQGDADQFYNVKLTIGGSTTPFTLVPNQNNSVYGATTITGVKVEGSTMIEQSSGIKPYYQIITPAQPTDPALPAIPKDPTKIEPAPFTDTFVIREAGSTTPIATASPSTTAYKEVVQPQGVSTVFKEYTLAQTAFAGADLENGKTYELVHTYPYVEESKTTPGSYADHKATVAFYKYTFTFYDANAPRLGQVLNVKEGNKPLALGTTVNSIRVTPLDLFVESNMSDTTKLKIYYNGSSTALSSTLDYKITAGTGGFAITLKSVPPGETKVKIVYDDGTNPVIPSVSFVIKPEISPSLELSYLKDGKKQFIDSGIELYGKNDPDFDITVKINNYEWNQSDEDLTVDSDGDGDKTNDYDKVVLISDKETILTGLQNVTTSGFTIPASALQNKLIQGNNTLKFTLATAPNAVFSYKLFYSTDKAPTITNVQLFVEQNKDDIELQKKSTDTAYTTTAFFLSNFAFDIEEATEVSIAKDGKIIAKYELNGSDWDFVANSNTDAKEGLKGLDDLPDMFDDYNFPSTSFDEGDKFEASMDSKEYGKVLNEAEDATNDAEKMEAALKLMPLSLNKGGTTSYEIVASNNNLVTRQKVVINQQTNSWTVLSPVKLDKQQYAMVNSNSVPIRIFAEKATKVMFGKQEAIAYNTNKPDFEYNDDLGKSLPETYYVFEANVTLKPGLNKIKFTVQVGNQTYTDEVQIYNVNTTVGGAESRDILGKKVSFSVFDKGFELKFPSGTTLYAPSVDRQGNDVKVPQTDIFSDVPLYFAMADRTDGHVSVEDNRLEDDMEDLLRLESEFNYASPLYYVDGGNAKAGSVDRDRAPGGRDPYFEGTVNGVDMEPFIDRWEENLVPSKQGTLTIKYDPSIVNAANNIITVFYNNGDEWKNIGGVVNTGKKTIQVPFKGFGYYMVMKTRESFNDVIRHEFARDAIETLYSKGIMNDSPGSGFGTELKITRGEFATMIVKALDLPINAGPYRDNNENDPAEPTFRDVDPSDDDWDYEYKYIETAARAGIVRGKDTRSFYPDDTLTREEAAVIISRALNLKLGTPEASKLSLGKMFTDGQLVDHYATPAVLAIAKGKIMNGEPNDATAKKPTYRFNPKGDLTRAEMAVITIRVMVQLKKLPKQ</sequence>
<feature type="domain" description="SLH" evidence="1">
    <location>
        <begin position="1302"/>
        <end position="1372"/>
    </location>
</feature>
<feature type="domain" description="SLH" evidence="1">
    <location>
        <begin position="1231"/>
        <end position="1297"/>
    </location>
</feature>
<dbReference type="STRING" id="1884381.SAMN05518846_10623"/>
<dbReference type="InterPro" id="IPR001119">
    <property type="entry name" value="SLH_dom"/>
</dbReference>
<evidence type="ECO:0000313" key="2">
    <source>
        <dbReference type="EMBL" id="SFJ83842.1"/>
    </source>
</evidence>